<dbReference type="SUPFAM" id="SSF53850">
    <property type="entry name" value="Periplasmic binding protein-like II"/>
    <property type="match status" value="1"/>
</dbReference>
<proteinExistence type="predicted"/>
<feature type="transmembrane region" description="Helical" evidence="1">
    <location>
        <begin position="96"/>
        <end position="117"/>
    </location>
</feature>
<dbReference type="AlphaFoldDB" id="A0A844G9I6"/>
<sequence>MATIRWCRCAPERASAGVCKPTDGRTRLVAMISHYRHRPGQPVGIRLAETAGWPHSVLAESVFFSRMLAVKILAGQLRLPAGAQRRRENPFVLRRYVWLMMALCLLQTAVWAAGAPLRLAVGMAKPPYVEGNGSRGLEVDIVLAALREAGISVQVQQMPQARGLQSVLNGNVDAMITLVPNAAPSLYFSRPVVQYRNRAITLASSHITLNYLSDLSHYRVASFQNATYLLGYGFSKAVESAPFYAEYADQETLNRLLFNKRVDVVVGDEWVFHSYATRPARAA</sequence>
<evidence type="ECO:0000313" key="2">
    <source>
        <dbReference type="EMBL" id="MTD33023.1"/>
    </source>
</evidence>
<protein>
    <submittedName>
        <fullName evidence="2">Transporter substrate-binding domain-containing protein</fullName>
    </submittedName>
</protein>
<name>A0A844G9I6_9NEIS</name>
<organism evidence="2 3">
    <name type="scientific">Paludibacterium denitrificans</name>
    <dbReference type="NCBI Taxonomy" id="2675226"/>
    <lineage>
        <taxon>Bacteria</taxon>
        <taxon>Pseudomonadati</taxon>
        <taxon>Pseudomonadota</taxon>
        <taxon>Betaproteobacteria</taxon>
        <taxon>Neisseriales</taxon>
        <taxon>Chromobacteriaceae</taxon>
        <taxon>Paludibacterium</taxon>
    </lineage>
</organism>
<comment type="caution">
    <text evidence="2">The sequence shown here is derived from an EMBL/GenBank/DDBJ whole genome shotgun (WGS) entry which is preliminary data.</text>
</comment>
<keyword evidence="1" id="KW-0812">Transmembrane</keyword>
<keyword evidence="3" id="KW-1185">Reference proteome</keyword>
<evidence type="ECO:0000313" key="3">
    <source>
        <dbReference type="Proteomes" id="UP000446658"/>
    </source>
</evidence>
<keyword evidence="1" id="KW-0472">Membrane</keyword>
<dbReference type="Proteomes" id="UP000446658">
    <property type="component" value="Unassembled WGS sequence"/>
</dbReference>
<keyword evidence="1" id="KW-1133">Transmembrane helix</keyword>
<dbReference type="EMBL" id="WLYX01000001">
    <property type="protein sequence ID" value="MTD33023.1"/>
    <property type="molecule type" value="Genomic_DNA"/>
</dbReference>
<dbReference type="Gene3D" id="3.40.190.10">
    <property type="entry name" value="Periplasmic binding protein-like II"/>
    <property type="match status" value="2"/>
</dbReference>
<reference evidence="2 3" key="1">
    <citation type="submission" date="2019-11" db="EMBL/GenBank/DDBJ databases">
        <title>Draft genome sequence of Paludibacterium sp. dN18-1.</title>
        <authorList>
            <person name="Im W.-T."/>
        </authorList>
    </citation>
    <scope>NUCLEOTIDE SEQUENCE [LARGE SCALE GENOMIC DNA]</scope>
    <source>
        <strain evidence="3">dN 18-1</strain>
    </source>
</reference>
<gene>
    <name evidence="2" type="ORF">GKE73_06870</name>
</gene>
<accession>A0A844G9I6</accession>
<evidence type="ECO:0000256" key="1">
    <source>
        <dbReference type="SAM" id="Phobius"/>
    </source>
</evidence>